<evidence type="ECO:0000256" key="13">
    <source>
        <dbReference type="ARBA" id="ARBA00034808"/>
    </source>
</evidence>
<keyword evidence="9" id="KW-0238">DNA-binding</keyword>
<keyword evidence="3 15" id="KW-0547">Nucleotide-binding</keyword>
<dbReference type="Proteomes" id="UP000321907">
    <property type="component" value="Unassembled WGS sequence"/>
</dbReference>
<dbReference type="GO" id="GO:0004527">
    <property type="term" value="F:exonuclease activity"/>
    <property type="evidence" value="ECO:0007669"/>
    <property type="project" value="UniProtKB-KW"/>
</dbReference>
<evidence type="ECO:0000256" key="12">
    <source>
        <dbReference type="ARBA" id="ARBA00034617"/>
    </source>
</evidence>
<gene>
    <name evidence="19" type="ORF">FUA23_09880</name>
</gene>
<evidence type="ECO:0000256" key="6">
    <source>
        <dbReference type="ARBA" id="ARBA00022806"/>
    </source>
</evidence>
<evidence type="ECO:0000256" key="7">
    <source>
        <dbReference type="ARBA" id="ARBA00022839"/>
    </source>
</evidence>
<protein>
    <recommendedName>
        <fullName evidence="13">DNA 3'-5' helicase</fullName>
        <ecNumber evidence="13">5.6.2.4</ecNumber>
    </recommendedName>
</protein>
<evidence type="ECO:0000256" key="5">
    <source>
        <dbReference type="ARBA" id="ARBA00022801"/>
    </source>
</evidence>
<evidence type="ECO:0000256" key="2">
    <source>
        <dbReference type="ARBA" id="ARBA00022722"/>
    </source>
</evidence>
<dbReference type="InterPro" id="IPR014016">
    <property type="entry name" value="UvrD-like_ATP-bd"/>
</dbReference>
<evidence type="ECO:0000313" key="19">
    <source>
        <dbReference type="EMBL" id="TXF89505.1"/>
    </source>
</evidence>
<dbReference type="Gene3D" id="3.90.320.10">
    <property type="match status" value="1"/>
</dbReference>
<keyword evidence="5 15" id="KW-0378">Hydrolase</keyword>
<accession>A0A5C7FSP4</accession>
<evidence type="ECO:0000256" key="11">
    <source>
        <dbReference type="ARBA" id="ARBA00023235"/>
    </source>
</evidence>
<dbReference type="GO" id="GO:0000725">
    <property type="term" value="P:recombinational repair"/>
    <property type="evidence" value="ECO:0007669"/>
    <property type="project" value="TreeGrafter"/>
</dbReference>
<dbReference type="InterPro" id="IPR027417">
    <property type="entry name" value="P-loop_NTPase"/>
</dbReference>
<evidence type="ECO:0000259" key="17">
    <source>
        <dbReference type="PROSITE" id="PS51198"/>
    </source>
</evidence>
<organism evidence="19 20">
    <name type="scientific">Neolewinella aurantiaca</name>
    <dbReference type="NCBI Taxonomy" id="2602767"/>
    <lineage>
        <taxon>Bacteria</taxon>
        <taxon>Pseudomonadati</taxon>
        <taxon>Bacteroidota</taxon>
        <taxon>Saprospiria</taxon>
        <taxon>Saprospirales</taxon>
        <taxon>Lewinellaceae</taxon>
        <taxon>Neolewinella</taxon>
    </lineage>
</organism>
<evidence type="ECO:0000256" key="1">
    <source>
        <dbReference type="ARBA" id="ARBA00009922"/>
    </source>
</evidence>
<evidence type="ECO:0000259" key="18">
    <source>
        <dbReference type="PROSITE" id="PS51217"/>
    </source>
</evidence>
<name>A0A5C7FSP4_9BACT</name>
<reference evidence="19 20" key="1">
    <citation type="submission" date="2019-08" db="EMBL/GenBank/DDBJ databases">
        <title>Lewinella sp. strain SSH13 Genome sequencing and assembly.</title>
        <authorList>
            <person name="Kim I."/>
        </authorList>
    </citation>
    <scope>NUCLEOTIDE SEQUENCE [LARGE SCALE GENOMIC DNA]</scope>
    <source>
        <strain evidence="19 20">SSH13</strain>
    </source>
</reference>
<comment type="caution">
    <text evidence="19">The sequence shown here is derived from an EMBL/GenBank/DDBJ whole genome shotgun (WGS) entry which is preliminary data.</text>
</comment>
<dbReference type="AlphaFoldDB" id="A0A5C7FSP4"/>
<dbReference type="EMBL" id="VOXD01000013">
    <property type="protein sequence ID" value="TXF89505.1"/>
    <property type="molecule type" value="Genomic_DNA"/>
</dbReference>
<evidence type="ECO:0000256" key="8">
    <source>
        <dbReference type="ARBA" id="ARBA00022840"/>
    </source>
</evidence>
<keyword evidence="8 15" id="KW-0067">ATP-binding</keyword>
<evidence type="ECO:0000256" key="10">
    <source>
        <dbReference type="ARBA" id="ARBA00023204"/>
    </source>
</evidence>
<comment type="similarity">
    <text evidence="1">Belongs to the helicase family. UvrD subfamily.</text>
</comment>
<dbReference type="SUPFAM" id="SSF52540">
    <property type="entry name" value="P-loop containing nucleoside triphosphate hydrolases"/>
    <property type="match status" value="1"/>
</dbReference>
<dbReference type="GO" id="GO:0005524">
    <property type="term" value="F:ATP binding"/>
    <property type="evidence" value="ECO:0007669"/>
    <property type="project" value="UniProtKB-UniRule"/>
</dbReference>
<comment type="catalytic activity">
    <reaction evidence="14">
        <text>ATP + H2O = ADP + phosphate + H(+)</text>
        <dbReference type="Rhea" id="RHEA:13065"/>
        <dbReference type="ChEBI" id="CHEBI:15377"/>
        <dbReference type="ChEBI" id="CHEBI:15378"/>
        <dbReference type="ChEBI" id="CHEBI:30616"/>
        <dbReference type="ChEBI" id="CHEBI:43474"/>
        <dbReference type="ChEBI" id="CHEBI:456216"/>
        <dbReference type="EC" id="5.6.2.4"/>
    </reaction>
</comment>
<feature type="domain" description="UvrD-like helicase ATP-binding" evidence="17">
    <location>
        <begin position="17"/>
        <end position="342"/>
    </location>
</feature>
<dbReference type="PANTHER" id="PTHR11070">
    <property type="entry name" value="UVRD / RECB / PCRA DNA HELICASE FAMILY MEMBER"/>
    <property type="match status" value="1"/>
</dbReference>
<keyword evidence="20" id="KW-1185">Reference proteome</keyword>
<dbReference type="Pfam" id="PF13361">
    <property type="entry name" value="UvrD_C"/>
    <property type="match status" value="1"/>
</dbReference>
<feature type="region of interest" description="Disordered" evidence="16">
    <location>
        <begin position="383"/>
        <end position="417"/>
    </location>
</feature>
<dbReference type="InterPro" id="IPR014017">
    <property type="entry name" value="DNA_helicase_UvrD-like_C"/>
</dbReference>
<keyword evidence="7" id="KW-0269">Exonuclease</keyword>
<evidence type="ECO:0000256" key="15">
    <source>
        <dbReference type="PROSITE-ProRule" id="PRU00560"/>
    </source>
</evidence>
<proteinExistence type="inferred from homology"/>
<evidence type="ECO:0000313" key="20">
    <source>
        <dbReference type="Proteomes" id="UP000321907"/>
    </source>
</evidence>
<comment type="catalytic activity">
    <reaction evidence="12">
        <text>Couples ATP hydrolysis with the unwinding of duplex DNA by translocating in the 3'-5' direction.</text>
        <dbReference type="EC" id="5.6.2.4"/>
    </reaction>
</comment>
<feature type="domain" description="UvrD-like helicase C-terminal" evidence="18">
    <location>
        <begin position="343"/>
        <end position="699"/>
    </location>
</feature>
<dbReference type="PROSITE" id="PS51198">
    <property type="entry name" value="UVRD_HELICASE_ATP_BIND"/>
    <property type="match status" value="1"/>
</dbReference>
<dbReference type="GO" id="GO:0003677">
    <property type="term" value="F:DNA binding"/>
    <property type="evidence" value="ECO:0007669"/>
    <property type="project" value="UniProtKB-KW"/>
</dbReference>
<dbReference type="InterPro" id="IPR038726">
    <property type="entry name" value="PDDEXK_AddAB-type"/>
</dbReference>
<keyword evidence="11" id="KW-0413">Isomerase</keyword>
<dbReference type="InterPro" id="IPR000212">
    <property type="entry name" value="DNA_helicase_UvrD/REP"/>
</dbReference>
<sequence>MRTSLYQHNATFQTELDRLNPAQRAAVEKIDGPVMVLAGPGTGKTHLLAARIGNILSETDTGAHNILCLTFTEAGVKAMRERLLKFIGPEAHRIGIYTFHGFCSNLIQQNLQYFGKPDLEPLGELEQIRIIRSLLDGLEQDTPLRQGYHDPYFYEPHLKHLFGAIKAENWELDDIEQKIDRYVAELPTHPDFVYQKKYKDKAKGDPKQGQIDEEILRMKRLRAAAELFPAYQEALRKERRYDYGDMIGWVLRAFNDFPSLLRAYQERYQYVLVDEFQDTNGAQDAIVRSLVEYWENPNIFIVGDDDQAIYEFQGARLRSMTDFFQRYNDVKLVTLTENYRSRQEILDVASTLIAKNDLRIGNKLPELAVEKKLVASNPAFSAQTQVQGKVSEEPGTAETPHPASTVSDNPSPPAPLLWRGETLERVSESPTSGSQIENQESVRILTFPDAHQETGYLINQLRQWHAAGTPWSEMAVIYARHGQAEELRHLLERADIPYQSKRRPNVLNGRPVRQLLDLLHYLQAEYDRPGTGEYLLFRVLHFRCFGLWPHDLARLNRARLAAKDAEGFFPTWRDFLQMPQRWPEDLRDGDAIQVAADWLEDMIGEIGLYPLTEYVERAMNGSGLLPNVLRHPNRAELLQHLATFADFTVAEVARRPRIMLGGLLETIEQMDENRIQLPLRSHLDQAEAVLLVTAHSAKGLEFDKVWMLDCAEPKWGKPNGGRKSQFKLPDTLTYTGVESEEEARRRLFFVAMTRAKTEVIMSVADLDGKGKAQQRVSFIDELVSDTGLEIEEAGLSAEDTMETAVLQLQPTDQSRLPGLEASAIAELLKDFRLSVSALYSYLKCPTAFFYEKLLGVPDLEREQTLYGSALHDALETYFLRMKRDTSKIFPSKEELLFNFESALNRRRGLLSPEGFRNRLRQGNLELASYYDTYRSGWTADVEVEMLIRNTEVDGIPLVGMIDRVDILSDAWVRVVDYKTSGSGKGSLGPKIKGPTKSKPHGGNYWRQLNFYKLLYDNRPGNIRRVKEGKISFLLVNSQGKQPEATVSMGPKDQDALRAIMREAWDGIQAQNFTGCGEEDCDWCRFVADLREEVPLERVDEVDDWT</sequence>
<dbReference type="EC" id="5.6.2.4" evidence="13"/>
<dbReference type="Gene3D" id="1.10.10.160">
    <property type="match status" value="1"/>
</dbReference>
<keyword evidence="10" id="KW-0234">DNA repair</keyword>
<dbReference type="Pfam" id="PF12705">
    <property type="entry name" value="PDDEXK_1"/>
    <property type="match status" value="1"/>
</dbReference>
<dbReference type="InterPro" id="IPR011604">
    <property type="entry name" value="PDDEXK-like_dom_sf"/>
</dbReference>
<evidence type="ECO:0000256" key="3">
    <source>
        <dbReference type="ARBA" id="ARBA00022741"/>
    </source>
</evidence>
<evidence type="ECO:0000256" key="16">
    <source>
        <dbReference type="SAM" id="MobiDB-lite"/>
    </source>
</evidence>
<evidence type="ECO:0000256" key="4">
    <source>
        <dbReference type="ARBA" id="ARBA00022763"/>
    </source>
</evidence>
<keyword evidence="6 15" id="KW-0347">Helicase</keyword>
<keyword evidence="2" id="KW-0540">Nuclease</keyword>
<dbReference type="Gene3D" id="3.40.50.300">
    <property type="entry name" value="P-loop containing nucleotide triphosphate hydrolases"/>
    <property type="match status" value="2"/>
</dbReference>
<evidence type="ECO:0000256" key="14">
    <source>
        <dbReference type="ARBA" id="ARBA00048988"/>
    </source>
</evidence>
<dbReference type="GO" id="GO:0043138">
    <property type="term" value="F:3'-5' DNA helicase activity"/>
    <property type="evidence" value="ECO:0007669"/>
    <property type="project" value="UniProtKB-EC"/>
</dbReference>
<dbReference type="Gene3D" id="1.10.486.10">
    <property type="entry name" value="PCRA, domain 4"/>
    <property type="match status" value="1"/>
</dbReference>
<dbReference type="PROSITE" id="PS51217">
    <property type="entry name" value="UVRD_HELICASE_CTER"/>
    <property type="match status" value="1"/>
</dbReference>
<dbReference type="Pfam" id="PF00580">
    <property type="entry name" value="UvrD-helicase"/>
    <property type="match status" value="1"/>
</dbReference>
<dbReference type="GO" id="GO:0005829">
    <property type="term" value="C:cytosol"/>
    <property type="evidence" value="ECO:0007669"/>
    <property type="project" value="TreeGrafter"/>
</dbReference>
<feature type="binding site" evidence="15">
    <location>
        <begin position="38"/>
        <end position="45"/>
    </location>
    <ligand>
        <name>ATP</name>
        <dbReference type="ChEBI" id="CHEBI:30616"/>
    </ligand>
</feature>
<dbReference type="CDD" id="cd17932">
    <property type="entry name" value="DEXQc_UvrD"/>
    <property type="match status" value="1"/>
</dbReference>
<dbReference type="OrthoDB" id="9810135at2"/>
<evidence type="ECO:0000256" key="9">
    <source>
        <dbReference type="ARBA" id="ARBA00023125"/>
    </source>
</evidence>
<dbReference type="RefSeq" id="WP_147930579.1">
    <property type="nucleotide sequence ID" value="NZ_VOXD01000013.1"/>
</dbReference>
<dbReference type="InterPro" id="IPR013986">
    <property type="entry name" value="DExx_box_DNA_helicase_dom_sf"/>
</dbReference>
<keyword evidence="4" id="KW-0227">DNA damage</keyword>